<dbReference type="EMBL" id="FOFU01000003">
    <property type="protein sequence ID" value="SEQ29232.1"/>
    <property type="molecule type" value="Genomic_DNA"/>
</dbReference>
<evidence type="ECO:0000259" key="2">
    <source>
        <dbReference type="Pfam" id="PF26342"/>
    </source>
</evidence>
<organism evidence="3 4">
    <name type="scientific">Treponema bryantii</name>
    <dbReference type="NCBI Taxonomy" id="163"/>
    <lineage>
        <taxon>Bacteria</taxon>
        <taxon>Pseudomonadati</taxon>
        <taxon>Spirochaetota</taxon>
        <taxon>Spirochaetia</taxon>
        <taxon>Spirochaetales</taxon>
        <taxon>Treponemataceae</taxon>
        <taxon>Treponema</taxon>
    </lineage>
</organism>
<proteinExistence type="predicted"/>
<protein>
    <recommendedName>
        <fullName evidence="2">TP-1001-like C-terminal domain-containing protein</fullName>
    </recommendedName>
</protein>
<sequence length="386" mass="42339">MKKFFSGKWGSFFILLIQTVVLVSVTVLCVVPVSCKVSEEGILFVGGDYVSPVLENVCVLDEKTVEMYFSERVNLKSFVVSERIPEVSDSSEHSETLELSPSIKAAAGEYGKIAADFSVSEDGCVITYSALENYEIGKDYEIFGTVEDKAGNSLTFCVPFTGFNSHLPKLVMTEVQNKYKKYKEDAYRCEFVELLALTSGNLSGLELVSAVDGESKKYVFPPLTVEAGEVFIVHLRSAGSGCVTEDEDLNESTAPHSGKNVRDLWADNSKARLSDNSDIIVIRNSVDGSLLDAFMYAVEGAPEWEKNLLAMAIQVADSGIYEDISVSEVELNTGLGSVAQKSFCREDAKELQTRALAGEFSEDMAEYPVKRLPENWMVKNVSPGTL</sequence>
<keyword evidence="4" id="KW-1185">Reference proteome</keyword>
<dbReference type="Pfam" id="PF26342">
    <property type="entry name" value="TP_1001_2nd"/>
    <property type="match status" value="1"/>
</dbReference>
<evidence type="ECO:0000256" key="1">
    <source>
        <dbReference type="SAM" id="Phobius"/>
    </source>
</evidence>
<dbReference type="RefSeq" id="WP_074642539.1">
    <property type="nucleotide sequence ID" value="NZ_FOFU01000003.1"/>
</dbReference>
<dbReference type="AlphaFoldDB" id="A0A1H9EUC6"/>
<evidence type="ECO:0000313" key="3">
    <source>
        <dbReference type="EMBL" id="SEQ29232.1"/>
    </source>
</evidence>
<gene>
    <name evidence="3" type="ORF">SAMN04487977_103281</name>
</gene>
<evidence type="ECO:0000313" key="4">
    <source>
        <dbReference type="Proteomes" id="UP000182360"/>
    </source>
</evidence>
<dbReference type="Proteomes" id="UP000182360">
    <property type="component" value="Unassembled WGS sequence"/>
</dbReference>
<accession>A0A1H9EUC6</accession>
<dbReference type="OrthoDB" id="369743at2"/>
<reference evidence="3 4" key="1">
    <citation type="submission" date="2016-10" db="EMBL/GenBank/DDBJ databases">
        <authorList>
            <person name="de Groot N.N."/>
        </authorList>
    </citation>
    <scope>NUCLEOTIDE SEQUENCE [LARGE SCALE GENOMIC DNA]</scope>
    <source>
        <strain evidence="3 4">B25</strain>
    </source>
</reference>
<keyword evidence="1" id="KW-0812">Transmembrane</keyword>
<keyword evidence="1" id="KW-0472">Membrane</keyword>
<dbReference type="InterPro" id="IPR058683">
    <property type="entry name" value="TP_1001-like_C"/>
</dbReference>
<feature type="transmembrane region" description="Helical" evidence="1">
    <location>
        <begin position="12"/>
        <end position="33"/>
    </location>
</feature>
<name>A0A1H9EUC6_9SPIR</name>
<keyword evidence="1" id="KW-1133">Transmembrane helix</keyword>
<feature type="domain" description="TP-1001-like C-terminal" evidence="2">
    <location>
        <begin position="168"/>
        <end position="378"/>
    </location>
</feature>